<gene>
    <name evidence="2" type="ORF">SPIL2461_LOCUS12301</name>
</gene>
<keyword evidence="3" id="KW-1185">Reference proteome</keyword>
<dbReference type="EMBL" id="CAJNIZ010025098">
    <property type="protein sequence ID" value="CAE7481630.1"/>
    <property type="molecule type" value="Genomic_DNA"/>
</dbReference>
<dbReference type="Proteomes" id="UP000649617">
    <property type="component" value="Unassembled WGS sequence"/>
</dbReference>
<comment type="caution">
    <text evidence="2">The sequence shown here is derived from an EMBL/GenBank/DDBJ whole genome shotgun (WGS) entry which is preliminary data.</text>
</comment>
<evidence type="ECO:0000313" key="3">
    <source>
        <dbReference type="Proteomes" id="UP000649617"/>
    </source>
</evidence>
<feature type="region of interest" description="Disordered" evidence="1">
    <location>
        <begin position="1"/>
        <end position="59"/>
    </location>
</feature>
<evidence type="ECO:0000256" key="1">
    <source>
        <dbReference type="SAM" id="MobiDB-lite"/>
    </source>
</evidence>
<dbReference type="AlphaFoldDB" id="A0A812SMF0"/>
<reference evidence="2" key="1">
    <citation type="submission" date="2021-02" db="EMBL/GenBank/DDBJ databases">
        <authorList>
            <person name="Dougan E. K."/>
            <person name="Rhodes N."/>
            <person name="Thang M."/>
            <person name="Chan C."/>
        </authorList>
    </citation>
    <scope>NUCLEOTIDE SEQUENCE</scope>
</reference>
<proteinExistence type="predicted"/>
<accession>A0A812SMF0</accession>
<feature type="compositionally biased region" description="Polar residues" evidence="1">
    <location>
        <begin position="27"/>
        <end position="40"/>
    </location>
</feature>
<feature type="non-terminal residue" evidence="2">
    <location>
        <position position="1"/>
    </location>
</feature>
<protein>
    <submittedName>
        <fullName evidence="2">Uncharacterized protein</fullName>
    </submittedName>
</protein>
<feature type="compositionally biased region" description="Polar residues" evidence="1">
    <location>
        <begin position="1"/>
        <end position="17"/>
    </location>
</feature>
<evidence type="ECO:0000313" key="2">
    <source>
        <dbReference type="EMBL" id="CAE7481630.1"/>
    </source>
</evidence>
<sequence length="59" mass="6409">AAIQHFSNFSRAQSAESTGDRREQRSRSFVGQPQDGTSEPFSDAMSDMGFSDTSTLCMG</sequence>
<name>A0A812SMF0_SYMPI</name>
<organism evidence="2 3">
    <name type="scientific">Symbiodinium pilosum</name>
    <name type="common">Dinoflagellate</name>
    <dbReference type="NCBI Taxonomy" id="2952"/>
    <lineage>
        <taxon>Eukaryota</taxon>
        <taxon>Sar</taxon>
        <taxon>Alveolata</taxon>
        <taxon>Dinophyceae</taxon>
        <taxon>Suessiales</taxon>
        <taxon>Symbiodiniaceae</taxon>
        <taxon>Symbiodinium</taxon>
    </lineage>
</organism>
<feature type="non-terminal residue" evidence="2">
    <location>
        <position position="59"/>
    </location>
</feature>